<evidence type="ECO:0000313" key="1">
    <source>
        <dbReference type="EMBL" id="JAD26049.1"/>
    </source>
</evidence>
<accession>A0A0A8YHP3</accession>
<organism evidence="1">
    <name type="scientific">Arundo donax</name>
    <name type="common">Giant reed</name>
    <name type="synonym">Donax arundinaceus</name>
    <dbReference type="NCBI Taxonomy" id="35708"/>
    <lineage>
        <taxon>Eukaryota</taxon>
        <taxon>Viridiplantae</taxon>
        <taxon>Streptophyta</taxon>
        <taxon>Embryophyta</taxon>
        <taxon>Tracheophyta</taxon>
        <taxon>Spermatophyta</taxon>
        <taxon>Magnoliopsida</taxon>
        <taxon>Liliopsida</taxon>
        <taxon>Poales</taxon>
        <taxon>Poaceae</taxon>
        <taxon>PACMAD clade</taxon>
        <taxon>Arundinoideae</taxon>
        <taxon>Arundineae</taxon>
        <taxon>Arundo</taxon>
    </lineage>
</organism>
<name>A0A0A8YHP3_ARUDO</name>
<reference evidence="1" key="2">
    <citation type="journal article" date="2015" name="Data Brief">
        <title>Shoot transcriptome of the giant reed, Arundo donax.</title>
        <authorList>
            <person name="Barrero R.A."/>
            <person name="Guerrero F.D."/>
            <person name="Moolhuijzen P."/>
            <person name="Goolsby J.A."/>
            <person name="Tidwell J."/>
            <person name="Bellgard S.E."/>
            <person name="Bellgard M.I."/>
        </authorList>
    </citation>
    <scope>NUCLEOTIDE SEQUENCE</scope>
    <source>
        <tissue evidence="1">Shoot tissue taken approximately 20 cm above the soil surface</tissue>
    </source>
</reference>
<reference evidence="1" key="1">
    <citation type="submission" date="2014-09" db="EMBL/GenBank/DDBJ databases">
        <authorList>
            <person name="Magalhaes I.L.F."/>
            <person name="Oliveira U."/>
            <person name="Santos F.R."/>
            <person name="Vidigal T.H.D.A."/>
            <person name="Brescovit A.D."/>
            <person name="Santos A.J."/>
        </authorList>
    </citation>
    <scope>NUCLEOTIDE SEQUENCE</scope>
    <source>
        <tissue evidence="1">Shoot tissue taken approximately 20 cm above the soil surface</tissue>
    </source>
</reference>
<protein>
    <submittedName>
        <fullName evidence="1">Uncharacterized protein</fullName>
    </submittedName>
</protein>
<sequence length="39" mass="4604">MLFKFSYSYVQKHENGLNGENSLLDSDKITSFMLWVIFT</sequence>
<dbReference type="AlphaFoldDB" id="A0A0A8YHP3"/>
<dbReference type="EMBL" id="GBRH01271846">
    <property type="protein sequence ID" value="JAD26049.1"/>
    <property type="molecule type" value="Transcribed_RNA"/>
</dbReference>
<proteinExistence type="predicted"/>